<protein>
    <submittedName>
        <fullName evidence="3">Zinc finger CCHC-type superfamily</fullName>
    </submittedName>
</protein>
<comment type="caution">
    <text evidence="3">The sequence shown here is derived from an EMBL/GenBank/DDBJ whole genome shotgun (WGS) entry which is preliminary data.</text>
</comment>
<feature type="domain" description="Reverse transcriptase" evidence="2">
    <location>
        <begin position="1000"/>
        <end position="1277"/>
    </location>
</feature>
<feature type="compositionally biased region" description="Basic residues" evidence="1">
    <location>
        <begin position="489"/>
        <end position="506"/>
    </location>
</feature>
<dbReference type="EMBL" id="JAEFBJ010000006">
    <property type="protein sequence ID" value="KAG7599771.1"/>
    <property type="molecule type" value="Genomic_DNA"/>
</dbReference>
<sequence length="1638" mass="181527">MPTLLSFGERDLVNYEMQVGRKHPSLRESCVRVYWLGNIPLFRSGLTPPVRTLSPPLLLSLTVTAFSVLLRRLERRCLPAPASSSCQSFPMGKRKPPKKSPSSKSKAKKKPIRYAPFSSSSATVALASDSRAPFVSDPALPLVPAPQALVSPSPTDAQSTIPPIVLDVSSDLAAAAPVAAPPIVADVPVKVADPTEPGEIAPEVVINVAAPLSVSLNTSVHASKASSVSSKPATAAGSDLWVNLVKGSAKPLKKKGVAFTLDSGEACVKIPNSIIERNRKAWECFVLGQFYSDPPAQGTLHNIVNGIWSKQYRDIAVSKMEGNAFLFRIPNAFTRNRVLNQRLWQIDGQTMFVANWEPSIVPAKPELTSAPIWLELRNVPLQFFHEEGLECIAGLVGDPKFLHPSTANKSNLEVAKVFTLIDPRKPLPEAVNVQFESGEIQRVLVSSPWMPPICGHCKGIGHSLRHCKGAPITCIDCQSSTHLQVNCPKLRKGAPKKRRNSRRRSSKSPSSSSELAVPDGSVIEGSPGAAKKGKDLAGRIWAVKSATNSLPKGVGSSFSESLLAQTEGLQLGSSVLLQGNSSGVKSVGCHDVLATTVYREESGILGDSDYAVDEDSSDILSSESEEEDFTKPKEKKFINALLPGWSFAENYSFSVLGKIWVLWDPCVQVVVVAKSLQMITCEVLLPDSLVWLVVSIVYASNEEGTRKDLWKELVTLAASPVIVGSTFTWWNKCGSRPVARKIDRVLVNDAWTSTFSSSYANFGEPDFSDHASCEVVLDSASVKIKRPFRVSKKLKHLKPHIRSFSRDNYSDLEKRVAEAHALVLHCQKNTLNYSSTINASLELAATEKWHILGKAEESYFCQKSSVSWLLEGDSNTAYFHKMAEMRKSLNSIRFLFDDRGDRIDSQQGIKDHCSGYFESLLGGEVSELSLEQNDMNLLLSYRCSQVQISELESSFSPLDIQEAFFSLPRNKTSGPDGFSAEFFKGVWSVVGPEVVDAVQEFFRSGQLLKQWNATTLILIPKIPNASSLSDFRPISCLNTIYKVIARLLSSRLQKLLSQVISPAQSAFLPGRLLAENVLLATEIVHGYNRRNIDSRGMLKVDLRKAFDSVRWDFIISALRALSVPEKFVNWIYQCISTASFSVSVNGSTGGFFKSTKGLRQGDPLSPYLFVLAMEVFSNLLKSRFDAGYIHYHPKTAELSISHLMFANDVMVFFDGGSSSLHGISEVLDDFASWSGLQVNKDKTTLYLAGTDHVEALAIARYGFPTGTLPVRYLGLPLMSRKLKISEYEPLMEKVAKRFRSWAVKSLSFAGRVQLIASVITGIVNFWMSTFVLPLGCVKKIESLCSRFLWSGNIDSGKGAKIAWSRVGNGQKAFFWFDNWTPFGPLIKLLGLDGPRSMRIHAAAKVSEACNEAGWVLPSPRSDNALKLHTYLTTVTLPTLLPDDDHYYWAVEDVDCAGFSSSNTWEVLRPREDEKPWVCSVWFRGAVPKHAFNMWVSTLDRLPTRQRLASWGVIQSDVCCLCAMDSESRDHLLISCDYASAIWSQVFSRLSPLSRQFLTWDELLSWTRLATAQSPSLLRKVAAQATIYHIWRQRNNVLHNDQRIPPSAIFRIIDREIRNIITGRRHRKRWRPLMLLWIR</sequence>
<dbReference type="InterPro" id="IPR000477">
    <property type="entry name" value="RT_dom"/>
</dbReference>
<dbReference type="InterPro" id="IPR026960">
    <property type="entry name" value="RVT-Znf"/>
</dbReference>
<proteinExistence type="predicted"/>
<evidence type="ECO:0000256" key="1">
    <source>
        <dbReference type="SAM" id="MobiDB-lite"/>
    </source>
</evidence>
<dbReference type="Pfam" id="PF13966">
    <property type="entry name" value="zf-RVT"/>
    <property type="match status" value="1"/>
</dbReference>
<dbReference type="PROSITE" id="PS50878">
    <property type="entry name" value="RT_POL"/>
    <property type="match status" value="1"/>
</dbReference>
<gene>
    <name evidence="3" type="ORF">ISN44_As06g039420</name>
</gene>
<dbReference type="CDD" id="cd01650">
    <property type="entry name" value="RT_nLTR_like"/>
    <property type="match status" value="1"/>
</dbReference>
<evidence type="ECO:0000313" key="4">
    <source>
        <dbReference type="Proteomes" id="UP000694251"/>
    </source>
</evidence>
<feature type="region of interest" description="Disordered" evidence="1">
    <location>
        <begin position="488"/>
        <end position="530"/>
    </location>
</feature>
<dbReference type="Proteomes" id="UP000694251">
    <property type="component" value="Chromosome 6"/>
</dbReference>
<dbReference type="Pfam" id="PF00078">
    <property type="entry name" value="RVT_1"/>
    <property type="match status" value="1"/>
</dbReference>
<evidence type="ECO:0000259" key="2">
    <source>
        <dbReference type="PROSITE" id="PS50878"/>
    </source>
</evidence>
<accession>A0A8T2CYE6</accession>
<dbReference type="PANTHER" id="PTHR33116:SF80">
    <property type="entry name" value="REVERSE TRANSCRIPTASE ZINC-BINDING DOMAIN-CONTAINING PROTEIN"/>
    <property type="match status" value="1"/>
</dbReference>
<reference evidence="3 4" key="1">
    <citation type="submission" date="2020-12" db="EMBL/GenBank/DDBJ databases">
        <title>Concerted genomic and epigenomic changes stabilize Arabidopsis allopolyploids.</title>
        <authorList>
            <person name="Chen Z."/>
        </authorList>
    </citation>
    <scope>NUCLEOTIDE SEQUENCE [LARGE SCALE GENOMIC DNA]</scope>
    <source>
        <strain evidence="3">As9502</strain>
        <tissue evidence="3">Leaf</tissue>
    </source>
</reference>
<feature type="region of interest" description="Disordered" evidence="1">
    <location>
        <begin position="81"/>
        <end position="113"/>
    </location>
</feature>
<name>A0A8T2CYE6_ARASU</name>
<organism evidence="3 4">
    <name type="scientific">Arabidopsis suecica</name>
    <name type="common">Swedish thale-cress</name>
    <name type="synonym">Cardaminopsis suecica</name>
    <dbReference type="NCBI Taxonomy" id="45249"/>
    <lineage>
        <taxon>Eukaryota</taxon>
        <taxon>Viridiplantae</taxon>
        <taxon>Streptophyta</taxon>
        <taxon>Embryophyta</taxon>
        <taxon>Tracheophyta</taxon>
        <taxon>Spermatophyta</taxon>
        <taxon>Magnoliopsida</taxon>
        <taxon>eudicotyledons</taxon>
        <taxon>Gunneridae</taxon>
        <taxon>Pentapetalae</taxon>
        <taxon>rosids</taxon>
        <taxon>malvids</taxon>
        <taxon>Brassicales</taxon>
        <taxon>Brassicaceae</taxon>
        <taxon>Camelineae</taxon>
        <taxon>Arabidopsis</taxon>
    </lineage>
</organism>
<dbReference type="OrthoDB" id="5953030at2759"/>
<dbReference type="PANTHER" id="PTHR33116">
    <property type="entry name" value="REVERSE TRANSCRIPTASE ZINC-BINDING DOMAIN-CONTAINING PROTEIN-RELATED-RELATED"/>
    <property type="match status" value="1"/>
</dbReference>
<evidence type="ECO:0000313" key="3">
    <source>
        <dbReference type="EMBL" id="KAG7599771.1"/>
    </source>
</evidence>
<keyword evidence="4" id="KW-1185">Reference proteome</keyword>
<dbReference type="Pfam" id="PF14111">
    <property type="entry name" value="DUF4283"/>
    <property type="match status" value="1"/>
</dbReference>
<dbReference type="InterPro" id="IPR025558">
    <property type="entry name" value="DUF4283"/>
</dbReference>